<protein>
    <submittedName>
        <fullName evidence="2">Outer membrane protein beta-barrel domain-containing protein</fullName>
    </submittedName>
</protein>
<evidence type="ECO:0000313" key="3">
    <source>
        <dbReference type="Proteomes" id="UP000199532"/>
    </source>
</evidence>
<dbReference type="InterPro" id="IPR025665">
    <property type="entry name" value="Beta-barrel_OMP_2"/>
</dbReference>
<dbReference type="EMBL" id="FNXY01000006">
    <property type="protein sequence ID" value="SEJ34532.1"/>
    <property type="molecule type" value="Genomic_DNA"/>
</dbReference>
<feature type="domain" description="Outer membrane protein beta-barrel" evidence="1">
    <location>
        <begin position="21"/>
        <end position="181"/>
    </location>
</feature>
<keyword evidence="3" id="KW-1185">Reference proteome</keyword>
<evidence type="ECO:0000259" key="1">
    <source>
        <dbReference type="Pfam" id="PF13568"/>
    </source>
</evidence>
<organism evidence="2 3">
    <name type="scientific">Dyadobacter koreensis</name>
    <dbReference type="NCBI Taxonomy" id="408657"/>
    <lineage>
        <taxon>Bacteria</taxon>
        <taxon>Pseudomonadati</taxon>
        <taxon>Bacteroidota</taxon>
        <taxon>Cytophagia</taxon>
        <taxon>Cytophagales</taxon>
        <taxon>Spirosomataceae</taxon>
        <taxon>Dyadobacter</taxon>
    </lineage>
</organism>
<dbReference type="InterPro" id="IPR011250">
    <property type="entry name" value="OMP/PagP_B-barrel"/>
</dbReference>
<sequence length="204" mass="22730">MKKNILLISLLLYTLIVSGQNKIDFDVHAGYGLSYLKGSNTGISANSDVKLGFTGGIGMALPLVKMWFIQPEINYQNIGGGQDKTAIIPLQNYKKFTLQYVSIPVLIKFKIPQSGLGLFAGPQYGYLFSKKLKTISDTFVGTDRLSKSDISAIIGTEYFFPLKGGNQIGFSGRYQFSLDKIDTFNNDELYIKNRVFTLTLGYRF</sequence>
<dbReference type="Pfam" id="PF13568">
    <property type="entry name" value="OMP_b-brl_2"/>
    <property type="match status" value="1"/>
</dbReference>
<dbReference type="Proteomes" id="UP000199532">
    <property type="component" value="Unassembled WGS sequence"/>
</dbReference>
<gene>
    <name evidence="2" type="ORF">SAMN04487995_4322</name>
</gene>
<accession>A0A1H6YBF8</accession>
<evidence type="ECO:0000313" key="2">
    <source>
        <dbReference type="EMBL" id="SEJ34532.1"/>
    </source>
</evidence>
<dbReference type="AlphaFoldDB" id="A0A1H6YBF8"/>
<dbReference type="OrthoDB" id="946335at2"/>
<dbReference type="RefSeq" id="WP_090338291.1">
    <property type="nucleotide sequence ID" value="NZ_FNXY01000006.1"/>
</dbReference>
<dbReference type="STRING" id="408657.SAMN04487995_4322"/>
<proteinExistence type="predicted"/>
<dbReference type="SUPFAM" id="SSF56925">
    <property type="entry name" value="OMPA-like"/>
    <property type="match status" value="1"/>
</dbReference>
<reference evidence="2 3" key="1">
    <citation type="submission" date="2016-10" db="EMBL/GenBank/DDBJ databases">
        <authorList>
            <person name="de Groot N.N."/>
        </authorList>
    </citation>
    <scope>NUCLEOTIDE SEQUENCE [LARGE SCALE GENOMIC DNA]</scope>
    <source>
        <strain evidence="2 3">DSM 19938</strain>
    </source>
</reference>
<name>A0A1H6YBF8_9BACT</name>